<evidence type="ECO:0000313" key="6">
    <source>
        <dbReference type="EMBL" id="MBL0419286.1"/>
    </source>
</evidence>
<dbReference type="EMBL" id="JAEQNA010000001">
    <property type="protein sequence ID" value="MBL0419286.1"/>
    <property type="molecule type" value="Genomic_DNA"/>
</dbReference>
<dbReference type="Pfam" id="PF04116">
    <property type="entry name" value="FA_hydroxylase"/>
    <property type="match status" value="1"/>
</dbReference>
<feature type="transmembrane region" description="Helical" evidence="4">
    <location>
        <begin position="76"/>
        <end position="94"/>
    </location>
</feature>
<dbReference type="RefSeq" id="WP_201682329.1">
    <property type="nucleotide sequence ID" value="NZ_JAEQNA010000001.1"/>
</dbReference>
<keyword evidence="2" id="KW-0125">Carotenoid biosynthesis</keyword>
<keyword evidence="4" id="KW-0812">Transmembrane</keyword>
<evidence type="ECO:0000256" key="4">
    <source>
        <dbReference type="SAM" id="Phobius"/>
    </source>
</evidence>
<dbReference type="Proteomes" id="UP000613011">
    <property type="component" value="Unassembled WGS sequence"/>
</dbReference>
<evidence type="ECO:0000259" key="5">
    <source>
        <dbReference type="Pfam" id="PF04116"/>
    </source>
</evidence>
<evidence type="ECO:0000313" key="7">
    <source>
        <dbReference type="Proteomes" id="UP000613011"/>
    </source>
</evidence>
<feature type="transmembrane region" description="Helical" evidence="4">
    <location>
        <begin position="50"/>
        <end position="69"/>
    </location>
</feature>
<evidence type="ECO:0000256" key="3">
    <source>
        <dbReference type="ARBA" id="ARBA00023002"/>
    </source>
</evidence>
<keyword evidence="4" id="KW-0472">Membrane</keyword>
<dbReference type="AlphaFoldDB" id="A0A937D5Z9"/>
<evidence type="ECO:0000256" key="2">
    <source>
        <dbReference type="ARBA" id="ARBA00022746"/>
    </source>
</evidence>
<dbReference type="GO" id="GO:0005506">
    <property type="term" value="F:iron ion binding"/>
    <property type="evidence" value="ECO:0007669"/>
    <property type="project" value="InterPro"/>
</dbReference>
<keyword evidence="4" id="KW-1133">Transmembrane helix</keyword>
<dbReference type="PANTHER" id="PTHR31899:SF9">
    <property type="entry name" value="BETA-CAROTENE 3-HYDROXYLASE 1, CHLOROPLASTIC"/>
    <property type="match status" value="1"/>
</dbReference>
<keyword evidence="3" id="KW-0560">Oxidoreductase</keyword>
<accession>A0A937D5Z9</accession>
<comment type="caution">
    <text evidence="6">The sequence shown here is derived from an EMBL/GenBank/DDBJ whole genome shotgun (WGS) entry which is preliminary data.</text>
</comment>
<name>A0A937D5Z9_9BURK</name>
<sequence>MHVLLWLLVAMLAFFAMEGLAWVAHRHVMHGWGWRWHRSHHEPRRGLLEANDGFSVIGAMLAVGLFLAAGALQSPLLQAAAVGVTAYGMAYWLVHDGLVHQRWPWRWSPRAGYLRRLVQAHRLHHAVRTRDGALSFGFLIVADPRLLVARLRERRRSP</sequence>
<reference evidence="6" key="1">
    <citation type="submission" date="2021-01" db="EMBL/GenBank/DDBJ databases">
        <title>Ramlibacter sp. strain AW1 16S ribosomal RNA gene Genome sequencing and assembly.</title>
        <authorList>
            <person name="Kang M."/>
        </authorList>
    </citation>
    <scope>NUCLEOTIDE SEQUENCE</scope>
    <source>
        <strain evidence="6">AW1</strain>
    </source>
</reference>
<protein>
    <submittedName>
        <fullName evidence="6">Sterol desaturase family protein</fullName>
    </submittedName>
</protein>
<evidence type="ECO:0000256" key="1">
    <source>
        <dbReference type="ARBA" id="ARBA00009324"/>
    </source>
</evidence>
<organism evidence="6 7">
    <name type="scientific">Ramlibacter aurantiacus</name>
    <dbReference type="NCBI Taxonomy" id="2801330"/>
    <lineage>
        <taxon>Bacteria</taxon>
        <taxon>Pseudomonadati</taxon>
        <taxon>Pseudomonadota</taxon>
        <taxon>Betaproteobacteria</taxon>
        <taxon>Burkholderiales</taxon>
        <taxon>Comamonadaceae</taxon>
        <taxon>Ramlibacter</taxon>
    </lineage>
</organism>
<comment type="similarity">
    <text evidence="1">Belongs to the sterol desaturase family.</text>
</comment>
<dbReference type="GO" id="GO:0016123">
    <property type="term" value="P:xanthophyll biosynthetic process"/>
    <property type="evidence" value="ECO:0007669"/>
    <property type="project" value="TreeGrafter"/>
</dbReference>
<dbReference type="PANTHER" id="PTHR31899">
    <property type="entry name" value="BETA-CAROTENE 3-HYDROXYLASE 1, CHLOROPLASTIC"/>
    <property type="match status" value="1"/>
</dbReference>
<proteinExistence type="inferred from homology"/>
<dbReference type="InterPro" id="IPR006694">
    <property type="entry name" value="Fatty_acid_hydroxylase"/>
</dbReference>
<gene>
    <name evidence="6" type="ORF">JI739_02895</name>
</gene>
<feature type="domain" description="Fatty acid hydroxylase" evidence="5">
    <location>
        <begin position="11"/>
        <end position="138"/>
    </location>
</feature>
<dbReference type="GO" id="GO:0010291">
    <property type="term" value="F:beta-carotene 3-hydroxylase activity"/>
    <property type="evidence" value="ECO:0007669"/>
    <property type="project" value="TreeGrafter"/>
</dbReference>
<dbReference type="InterPro" id="IPR045019">
    <property type="entry name" value="BETA-OHASE-like"/>
</dbReference>
<keyword evidence="7" id="KW-1185">Reference proteome</keyword>
<dbReference type="GO" id="GO:0016119">
    <property type="term" value="P:carotene metabolic process"/>
    <property type="evidence" value="ECO:0007669"/>
    <property type="project" value="TreeGrafter"/>
</dbReference>